<dbReference type="EMBL" id="CP018154">
    <property type="protein sequence ID" value="APG62502.1"/>
    <property type="molecule type" value="Genomic_DNA"/>
</dbReference>
<evidence type="ECO:0000259" key="1">
    <source>
        <dbReference type="Pfam" id="PF05838"/>
    </source>
</evidence>
<dbReference type="Pfam" id="PF05838">
    <property type="entry name" value="Glyco_hydro_108"/>
    <property type="match status" value="1"/>
</dbReference>
<dbReference type="Gene3D" id="1.20.141.10">
    <property type="entry name" value="Chitosanase, subunit A, domain 1"/>
    <property type="match status" value="1"/>
</dbReference>
<dbReference type="AlphaFoldDB" id="A0A1L3JBK0"/>
<organism evidence="3 4">
    <name type="scientific">Sphingorhabdus lutea</name>
    <dbReference type="NCBI Taxonomy" id="1913578"/>
    <lineage>
        <taxon>Bacteria</taxon>
        <taxon>Pseudomonadati</taxon>
        <taxon>Pseudomonadota</taxon>
        <taxon>Alphaproteobacteria</taxon>
        <taxon>Sphingomonadales</taxon>
        <taxon>Sphingomonadaceae</taxon>
        <taxon>Sphingorhabdus</taxon>
    </lineage>
</organism>
<dbReference type="STRING" id="1913578.LPB140_06540"/>
<proteinExistence type="predicted"/>
<dbReference type="Proteomes" id="UP000242561">
    <property type="component" value="Chromosome"/>
</dbReference>
<protein>
    <submittedName>
        <fullName evidence="3">Uncharacterized protein</fullName>
    </submittedName>
</protein>
<gene>
    <name evidence="3" type="ORF">LPB140_06540</name>
</gene>
<evidence type="ECO:0000313" key="3">
    <source>
        <dbReference type="EMBL" id="APG62502.1"/>
    </source>
</evidence>
<dbReference type="RefSeq" id="WP_072559154.1">
    <property type="nucleotide sequence ID" value="NZ_CP018154.1"/>
</dbReference>
<dbReference type="InterPro" id="IPR008565">
    <property type="entry name" value="TtsA-like_GH18_dom"/>
</dbReference>
<feature type="domain" description="TtsA-like Glycoside hydrolase family 108" evidence="1">
    <location>
        <begin position="7"/>
        <end position="89"/>
    </location>
</feature>
<dbReference type="InterPro" id="IPR023346">
    <property type="entry name" value="Lysozyme-like_dom_sf"/>
</dbReference>
<dbReference type="SUPFAM" id="SSF53955">
    <property type="entry name" value="Lysozyme-like"/>
    <property type="match status" value="1"/>
</dbReference>
<dbReference type="CDD" id="cd13926">
    <property type="entry name" value="N-acetylmuramidase_GH108"/>
    <property type="match status" value="1"/>
</dbReference>
<keyword evidence="4" id="KW-1185">Reference proteome</keyword>
<dbReference type="KEGG" id="sphl:LPB140_06540"/>
<dbReference type="InterPro" id="IPR018537">
    <property type="entry name" value="Peptidoglycan-bd_3"/>
</dbReference>
<reference evidence="3 4" key="1">
    <citation type="submission" date="2016-11" db="EMBL/GenBank/DDBJ databases">
        <title>Sphingorhabdus sp. LPB0140, isolated from marine environment.</title>
        <authorList>
            <person name="Kim E."/>
            <person name="Yi H."/>
        </authorList>
    </citation>
    <scope>NUCLEOTIDE SEQUENCE [LARGE SCALE GENOMIC DNA]</scope>
    <source>
        <strain evidence="3 4">LPB0140</strain>
    </source>
</reference>
<accession>A0A1L3JBK0</accession>
<dbReference type="OrthoDB" id="9815229at2"/>
<dbReference type="Pfam" id="PF09374">
    <property type="entry name" value="PG_binding_3"/>
    <property type="match status" value="1"/>
</dbReference>
<feature type="domain" description="Peptidoglycan binding" evidence="2">
    <location>
        <begin position="93"/>
        <end position="176"/>
    </location>
</feature>
<sequence>MIENLLDKIIKVEGGYIDHPDDKGGPTKYGITEKVARQCGYDGAMRDISIEFAKNIYRKQYWTGPQFHKIYEIAPIISAKLFDIAVNMGNTRSIKFLQRALNALNRQEKDYHDLRIDGQIGPSTLTATSQFIAYRGPQGAKVLVKAINALQGHFYIEISEKRPRNESFTYGWIANRIG</sequence>
<evidence type="ECO:0000259" key="2">
    <source>
        <dbReference type="Pfam" id="PF09374"/>
    </source>
</evidence>
<evidence type="ECO:0000313" key="4">
    <source>
        <dbReference type="Proteomes" id="UP000242561"/>
    </source>
</evidence>
<name>A0A1L3JBK0_9SPHN</name>